<organism evidence="2">
    <name type="scientific">marine sediment metagenome</name>
    <dbReference type="NCBI Taxonomy" id="412755"/>
    <lineage>
        <taxon>unclassified sequences</taxon>
        <taxon>metagenomes</taxon>
        <taxon>ecological metagenomes</taxon>
    </lineage>
</organism>
<dbReference type="AlphaFoldDB" id="A0A0F9REB9"/>
<evidence type="ECO:0000313" key="2">
    <source>
        <dbReference type="EMBL" id="KKN47937.1"/>
    </source>
</evidence>
<comment type="caution">
    <text evidence="2">The sequence shown here is derived from an EMBL/GenBank/DDBJ whole genome shotgun (WGS) entry which is preliminary data.</text>
</comment>
<name>A0A0F9REB9_9ZZZZ</name>
<evidence type="ECO:0000256" key="1">
    <source>
        <dbReference type="SAM" id="MobiDB-lite"/>
    </source>
</evidence>
<feature type="compositionally biased region" description="Polar residues" evidence="1">
    <location>
        <begin position="279"/>
        <end position="289"/>
    </location>
</feature>
<evidence type="ECO:0008006" key="3">
    <source>
        <dbReference type="Google" id="ProtNLM"/>
    </source>
</evidence>
<dbReference type="PANTHER" id="PTHR31360:SF0">
    <property type="entry name" value="OIL BODY-ASSOCIATED PROTEIN 1B"/>
    <property type="match status" value="1"/>
</dbReference>
<dbReference type="PANTHER" id="PTHR31360">
    <property type="match status" value="1"/>
</dbReference>
<gene>
    <name evidence="2" type="ORF">LCGC14_0657900</name>
</gene>
<protein>
    <recommendedName>
        <fullName evidence="3">Outer membrane or secreted lipoprotein</fullName>
    </recommendedName>
</protein>
<dbReference type="InterPro" id="IPR010686">
    <property type="entry name" value="OBAP-like"/>
</dbReference>
<dbReference type="EMBL" id="LAZR01001249">
    <property type="protein sequence ID" value="KKN47937.1"/>
    <property type="molecule type" value="Genomic_DNA"/>
</dbReference>
<dbReference type="Pfam" id="PF06884">
    <property type="entry name" value="DUF1264"/>
    <property type="match status" value="1"/>
</dbReference>
<proteinExistence type="predicted"/>
<reference evidence="2" key="1">
    <citation type="journal article" date="2015" name="Nature">
        <title>Complex archaea that bridge the gap between prokaryotes and eukaryotes.</title>
        <authorList>
            <person name="Spang A."/>
            <person name="Saw J.H."/>
            <person name="Jorgensen S.L."/>
            <person name="Zaremba-Niedzwiedzka K."/>
            <person name="Martijn J."/>
            <person name="Lind A.E."/>
            <person name="van Eijk R."/>
            <person name="Schleper C."/>
            <person name="Guy L."/>
            <person name="Ettema T.J."/>
        </authorList>
    </citation>
    <scope>NUCLEOTIDE SEQUENCE</scope>
</reference>
<feature type="region of interest" description="Disordered" evidence="1">
    <location>
        <begin position="249"/>
        <end position="289"/>
    </location>
</feature>
<sequence>MLSAATRPKTASQHLSNCGKHLAQQKNKTLGLAAMVIVSGCTGFGPVSSSTEPAGMAESTKTEVLEAGAAMLQTDSPLEPMNVYLVGFHPMKDDPSHQMEAHHFCTQVNEDFAQCALFDGNTQNANLNGIEYIISERLFERFPAAEKQYWHPHNGEILSGQLVAPGLPEQADHALMKSKMNSYGKTWHTWDATQGKPGESLPLGKPKLAWSFNRIGEAKEGLVESRDNRMEINTEERRKARQDLIPLAKPQDGVDALKGQFEGSTRPIPGVIDKKAASPSGTQSKSAPR</sequence>
<accession>A0A0F9REB9</accession>